<dbReference type="GO" id="GO:0005524">
    <property type="term" value="F:ATP binding"/>
    <property type="evidence" value="ECO:0007669"/>
    <property type="project" value="UniProtKB-KW"/>
</dbReference>
<dbReference type="InterPro" id="IPR027417">
    <property type="entry name" value="P-loop_NTPase"/>
</dbReference>
<dbReference type="FunFam" id="3.40.50.300:FF:001091">
    <property type="entry name" value="Probable disease resistance protein At1g61300"/>
    <property type="match status" value="1"/>
</dbReference>
<dbReference type="InterPro" id="IPR058922">
    <property type="entry name" value="WHD_DRP"/>
</dbReference>
<organism evidence="11 12">
    <name type="scientific">Buddleja alternifolia</name>
    <dbReference type="NCBI Taxonomy" id="168488"/>
    <lineage>
        <taxon>Eukaryota</taxon>
        <taxon>Viridiplantae</taxon>
        <taxon>Streptophyta</taxon>
        <taxon>Embryophyta</taxon>
        <taxon>Tracheophyta</taxon>
        <taxon>Spermatophyta</taxon>
        <taxon>Magnoliopsida</taxon>
        <taxon>eudicotyledons</taxon>
        <taxon>Gunneridae</taxon>
        <taxon>Pentapetalae</taxon>
        <taxon>asterids</taxon>
        <taxon>lamiids</taxon>
        <taxon>Lamiales</taxon>
        <taxon>Scrophulariaceae</taxon>
        <taxon>Buddlejeae</taxon>
        <taxon>Buddleja</taxon>
    </lineage>
</organism>
<evidence type="ECO:0000259" key="7">
    <source>
        <dbReference type="Pfam" id="PF00931"/>
    </source>
</evidence>
<dbReference type="InterPro" id="IPR042197">
    <property type="entry name" value="Apaf_helical"/>
</dbReference>
<dbReference type="GO" id="GO:0098542">
    <property type="term" value="P:defense response to other organism"/>
    <property type="evidence" value="ECO:0007669"/>
    <property type="project" value="TreeGrafter"/>
</dbReference>
<evidence type="ECO:0000256" key="5">
    <source>
        <dbReference type="ARBA" id="ARBA00022821"/>
    </source>
</evidence>
<evidence type="ECO:0000256" key="6">
    <source>
        <dbReference type="ARBA" id="ARBA00022840"/>
    </source>
</evidence>
<proteinExistence type="inferred from homology"/>
<gene>
    <name evidence="11" type="ORF">BUALT_Bualt02G0029700</name>
</gene>
<dbReference type="PRINTS" id="PR00364">
    <property type="entry name" value="DISEASERSIST"/>
</dbReference>
<dbReference type="InterPro" id="IPR032675">
    <property type="entry name" value="LRR_dom_sf"/>
</dbReference>
<feature type="domain" description="NB-ARC" evidence="7">
    <location>
        <begin position="184"/>
        <end position="335"/>
    </location>
</feature>
<dbReference type="InterPro" id="IPR041118">
    <property type="entry name" value="Rx_N"/>
</dbReference>
<dbReference type="InterPro" id="IPR038005">
    <property type="entry name" value="RX-like_CC"/>
</dbReference>
<dbReference type="FunFam" id="1.10.8.430:FF:000003">
    <property type="entry name" value="Probable disease resistance protein At5g66910"/>
    <property type="match status" value="1"/>
</dbReference>
<dbReference type="PANTHER" id="PTHR23155">
    <property type="entry name" value="DISEASE RESISTANCE PROTEIN RP"/>
    <property type="match status" value="1"/>
</dbReference>
<dbReference type="AlphaFoldDB" id="A0AAV6XX41"/>
<name>A0AAV6XX41_9LAMI</name>
<dbReference type="GO" id="GO:0051607">
    <property type="term" value="P:defense response to virus"/>
    <property type="evidence" value="ECO:0007669"/>
    <property type="project" value="UniProtKB-ARBA"/>
</dbReference>
<evidence type="ECO:0000256" key="2">
    <source>
        <dbReference type="ARBA" id="ARBA00022614"/>
    </source>
</evidence>
<dbReference type="EMBL" id="WHWC01000002">
    <property type="protein sequence ID" value="KAG8387521.1"/>
    <property type="molecule type" value="Genomic_DNA"/>
</dbReference>
<dbReference type="CDD" id="cd14798">
    <property type="entry name" value="RX-CC_like"/>
    <property type="match status" value="1"/>
</dbReference>
<accession>A0AAV6XX41</accession>
<evidence type="ECO:0000259" key="9">
    <source>
        <dbReference type="Pfam" id="PF23559"/>
    </source>
</evidence>
<evidence type="ECO:0000313" key="12">
    <source>
        <dbReference type="Proteomes" id="UP000826271"/>
    </source>
</evidence>
<evidence type="ECO:0000256" key="1">
    <source>
        <dbReference type="ARBA" id="ARBA00008894"/>
    </source>
</evidence>
<comment type="similarity">
    <text evidence="1">Belongs to the disease resistance NB-LRR family.</text>
</comment>
<dbReference type="Proteomes" id="UP000826271">
    <property type="component" value="Unassembled WGS sequence"/>
</dbReference>
<evidence type="ECO:0000313" key="11">
    <source>
        <dbReference type="EMBL" id="KAG8387521.1"/>
    </source>
</evidence>
<feature type="domain" description="Disease resistance N-terminal" evidence="8">
    <location>
        <begin position="8"/>
        <end position="91"/>
    </location>
</feature>
<keyword evidence="6" id="KW-0067">ATP-binding</keyword>
<dbReference type="Gene3D" id="1.20.5.4130">
    <property type="match status" value="1"/>
</dbReference>
<dbReference type="Gene3D" id="1.10.8.430">
    <property type="entry name" value="Helical domain of apoptotic protease-activating factors"/>
    <property type="match status" value="1"/>
</dbReference>
<keyword evidence="2" id="KW-0433">Leucine-rich repeat</keyword>
<reference evidence="11" key="1">
    <citation type="submission" date="2019-10" db="EMBL/GenBank/DDBJ databases">
        <authorList>
            <person name="Zhang R."/>
            <person name="Pan Y."/>
            <person name="Wang J."/>
            <person name="Ma R."/>
            <person name="Yu S."/>
        </authorList>
    </citation>
    <scope>NUCLEOTIDE SEQUENCE</scope>
    <source>
        <strain evidence="11">LA-IB0</strain>
        <tissue evidence="11">Leaf</tissue>
    </source>
</reference>
<dbReference type="Gene3D" id="3.40.50.300">
    <property type="entry name" value="P-loop containing nucleotide triphosphate hydrolases"/>
    <property type="match status" value="1"/>
</dbReference>
<evidence type="ECO:0008006" key="13">
    <source>
        <dbReference type="Google" id="ProtNLM"/>
    </source>
</evidence>
<dbReference type="FunFam" id="1.10.10.10:FF:000322">
    <property type="entry name" value="Probable disease resistance protein At1g63360"/>
    <property type="match status" value="1"/>
</dbReference>
<dbReference type="PANTHER" id="PTHR23155:SF1185">
    <property type="entry name" value="DISEASE RESISTANCE RPP8-LIKE PROTEIN 3-RELATED"/>
    <property type="match status" value="1"/>
</dbReference>
<dbReference type="InterPro" id="IPR055414">
    <property type="entry name" value="LRR_R13L4/SHOC2-like"/>
</dbReference>
<keyword evidence="4" id="KW-0547">Nucleotide-binding</keyword>
<dbReference type="Pfam" id="PF23598">
    <property type="entry name" value="LRR_14"/>
    <property type="match status" value="1"/>
</dbReference>
<dbReference type="SUPFAM" id="SSF52058">
    <property type="entry name" value="L domain-like"/>
    <property type="match status" value="1"/>
</dbReference>
<sequence>MVDQVSQTALETIRDLLIEEVRFLSNVSGEVEKVQMELKTIHSFLKDADTRPDRYDSNTVRAWVADLKELAFQAEDVLEKYTIQVASKREGRNLKAKLRRFACILSKCISVHEVGKDIEMIRSQMTQLTTRSESMTSKGEGSSNSANNEYLQLRQTYAHQVEEHFVGMDKDIECLVSLVSDVRTNRVISIYGMGGLGKTTLARKIYQNKEVQRSFEARAWVCVSQQFNAKSVLQQVLKQLVPDERKGQLANMEQNELVIELDNVMRGKRCFVVIDDIWEINHWEIIKPAFPIVDVDSKILLTTRNEKIASKGYPYRLDCLTEDQGWELLQKIALLKDHSQGLKNDELRQRETIGREMVRKCGRLPLAISVIGGSLRHKQTLSEWEKVNENIDVYLKQQEEGVGENKRVAQVLDLSYNTLPYYLKPCFLYLGCFPEDQEIDAEKLYLLWMAEGMISSEEKGNRETLRDVAERYLSELAFRCMAKEEKFLKVIDFEEATDHVTSPIGDIPRLVIYLNEGRHFRDINFNEGEKLEHMRSLLILQKVKNRWLSTMSDRESNFNKFKFLRILILESCKFEDGRSLLREVGKLVHLRYLSLYGFIFPSLNAVELPRSICNLPYLHTLNLNGNSLRLPNKICKMKRLRHLFLGKNYRIINGEKLRLDGLNELETLEGFRSDVARAADIPKLTNLQKLNARIYDNESLSVIANHISNNKSQQLRETTLRIYMWNISSLVEEGPSVLRKLFISHSLVHLKFRGRIGCNLPCYEPAGFCKNLLGLSLDGSEIEEDHVMETLGKFPMLNSLGLNGADAFIGTEMIFHANAFQQLKTLIIDGLSNLEIWRVDEGAMPNLSEFIRN</sequence>
<keyword evidence="12" id="KW-1185">Reference proteome</keyword>
<dbReference type="Pfam" id="PF00931">
    <property type="entry name" value="NB-ARC"/>
    <property type="match status" value="1"/>
</dbReference>
<dbReference type="Pfam" id="PF18052">
    <property type="entry name" value="Rx_N"/>
    <property type="match status" value="1"/>
</dbReference>
<feature type="domain" description="Disease resistance R13L4/SHOC-2-like LRR" evidence="10">
    <location>
        <begin position="534"/>
        <end position="849"/>
    </location>
</feature>
<evidence type="ECO:0000259" key="8">
    <source>
        <dbReference type="Pfam" id="PF18052"/>
    </source>
</evidence>
<evidence type="ECO:0000259" key="10">
    <source>
        <dbReference type="Pfam" id="PF23598"/>
    </source>
</evidence>
<evidence type="ECO:0000256" key="4">
    <source>
        <dbReference type="ARBA" id="ARBA00022741"/>
    </source>
</evidence>
<feature type="domain" description="Disease resistance protein winged helix" evidence="9">
    <location>
        <begin position="433"/>
        <end position="483"/>
    </location>
</feature>
<dbReference type="Gene3D" id="3.80.10.10">
    <property type="entry name" value="Ribonuclease Inhibitor"/>
    <property type="match status" value="1"/>
</dbReference>
<dbReference type="InterPro" id="IPR044974">
    <property type="entry name" value="Disease_R_plants"/>
</dbReference>
<dbReference type="Pfam" id="PF23559">
    <property type="entry name" value="WHD_DRP"/>
    <property type="match status" value="1"/>
</dbReference>
<evidence type="ECO:0000256" key="3">
    <source>
        <dbReference type="ARBA" id="ARBA00022737"/>
    </source>
</evidence>
<dbReference type="GO" id="GO:0043531">
    <property type="term" value="F:ADP binding"/>
    <property type="evidence" value="ECO:0007669"/>
    <property type="project" value="InterPro"/>
</dbReference>
<keyword evidence="5" id="KW-0611">Plant defense</keyword>
<comment type="caution">
    <text evidence="11">The sequence shown here is derived from an EMBL/GenBank/DDBJ whole genome shotgun (WGS) entry which is preliminary data.</text>
</comment>
<dbReference type="InterPro" id="IPR002182">
    <property type="entry name" value="NB-ARC"/>
</dbReference>
<keyword evidence="3" id="KW-0677">Repeat</keyword>
<protein>
    <recommendedName>
        <fullName evidence="13">Disease resistance protein</fullName>
    </recommendedName>
</protein>
<dbReference type="SUPFAM" id="SSF52540">
    <property type="entry name" value="P-loop containing nucleoside triphosphate hydrolases"/>
    <property type="match status" value="1"/>
</dbReference>